<evidence type="ECO:0000313" key="2">
    <source>
        <dbReference type="EMBL" id="CAI2166431.1"/>
    </source>
</evidence>
<accession>A0A9W4WJJ5</accession>
<feature type="domain" description="BTB" evidence="1">
    <location>
        <begin position="24"/>
        <end position="96"/>
    </location>
</feature>
<dbReference type="CDD" id="cd18186">
    <property type="entry name" value="BTB_POZ_ZBTB_KLHL-like"/>
    <property type="match status" value="1"/>
</dbReference>
<dbReference type="EMBL" id="CAMKVN010000304">
    <property type="protein sequence ID" value="CAI2166431.1"/>
    <property type="molecule type" value="Genomic_DNA"/>
</dbReference>
<organism evidence="2 3">
    <name type="scientific">Funneliformis geosporum</name>
    <dbReference type="NCBI Taxonomy" id="1117311"/>
    <lineage>
        <taxon>Eukaryota</taxon>
        <taxon>Fungi</taxon>
        <taxon>Fungi incertae sedis</taxon>
        <taxon>Mucoromycota</taxon>
        <taxon>Glomeromycotina</taxon>
        <taxon>Glomeromycetes</taxon>
        <taxon>Glomerales</taxon>
        <taxon>Glomeraceae</taxon>
        <taxon>Funneliformis</taxon>
    </lineage>
</organism>
<proteinExistence type="predicted"/>
<comment type="caution">
    <text evidence="2">The sequence shown here is derived from an EMBL/GenBank/DDBJ whole genome shotgun (WGS) entry which is preliminary data.</text>
</comment>
<dbReference type="SUPFAM" id="SSF54695">
    <property type="entry name" value="POZ domain"/>
    <property type="match status" value="1"/>
</dbReference>
<dbReference type="Gene3D" id="3.30.710.10">
    <property type="entry name" value="Potassium Channel Kv1.1, Chain A"/>
    <property type="match status" value="1"/>
</dbReference>
<dbReference type="PANTHER" id="PTHR24413">
    <property type="entry name" value="SPECKLE-TYPE POZ PROTEIN"/>
    <property type="match status" value="1"/>
</dbReference>
<dbReference type="Proteomes" id="UP001153678">
    <property type="component" value="Unassembled WGS sequence"/>
</dbReference>
<sequence length="278" mass="32054">MTSLKLFDRLSEDVGKLVEKGENYDMIIQVGEKDVKEFKAHSLIISARSLYFKSALNNNWTTIKDGRFFFKKPNISPKIFQLILKYLYTGVVDFQGQELNQIFELMIAADELLLEELTDQIQEYLIKHKPLQIQRNIVLVLHTVFGHDVVVFQKLQDYSLKIINIVAYFMLSDYRPKSLLLPPRYSPNTGLESLLITIESFLFYIENKDLANAKLSRILPHRSSKAVFYDTSCGPNFGAPDLRISNNCNKNTLSFFSTTNFYENSVSIGNFSVIDYEL</sequence>
<gene>
    <name evidence="2" type="ORF">FWILDA_LOCUS2569</name>
</gene>
<dbReference type="InterPro" id="IPR011333">
    <property type="entry name" value="SKP1/BTB/POZ_sf"/>
</dbReference>
<evidence type="ECO:0000259" key="1">
    <source>
        <dbReference type="PROSITE" id="PS50097"/>
    </source>
</evidence>
<dbReference type="InterPro" id="IPR000210">
    <property type="entry name" value="BTB/POZ_dom"/>
</dbReference>
<dbReference type="SMART" id="SM00225">
    <property type="entry name" value="BTB"/>
    <property type="match status" value="1"/>
</dbReference>
<name>A0A9W4WJJ5_9GLOM</name>
<dbReference type="OrthoDB" id="6359816at2759"/>
<dbReference type="PROSITE" id="PS50097">
    <property type="entry name" value="BTB"/>
    <property type="match status" value="1"/>
</dbReference>
<reference evidence="2" key="1">
    <citation type="submission" date="2022-08" db="EMBL/GenBank/DDBJ databases">
        <authorList>
            <person name="Kallberg Y."/>
            <person name="Tangrot J."/>
            <person name="Rosling A."/>
        </authorList>
    </citation>
    <scope>NUCLEOTIDE SEQUENCE</scope>
    <source>
        <strain evidence="2">Wild A</strain>
    </source>
</reference>
<protein>
    <submittedName>
        <fullName evidence="2">1616_t:CDS:1</fullName>
    </submittedName>
</protein>
<evidence type="ECO:0000313" key="3">
    <source>
        <dbReference type="Proteomes" id="UP001153678"/>
    </source>
</evidence>
<dbReference type="AlphaFoldDB" id="A0A9W4WJJ5"/>
<dbReference type="Pfam" id="PF00651">
    <property type="entry name" value="BTB"/>
    <property type="match status" value="1"/>
</dbReference>
<keyword evidence="3" id="KW-1185">Reference proteome</keyword>